<accession>A0AAE1REW5</accession>
<evidence type="ECO:0000313" key="2">
    <source>
        <dbReference type="Proteomes" id="UP001291623"/>
    </source>
</evidence>
<evidence type="ECO:0000313" key="1">
    <source>
        <dbReference type="EMBL" id="KAK4349412.1"/>
    </source>
</evidence>
<organism evidence="1 2">
    <name type="scientific">Anisodus tanguticus</name>
    <dbReference type="NCBI Taxonomy" id="243964"/>
    <lineage>
        <taxon>Eukaryota</taxon>
        <taxon>Viridiplantae</taxon>
        <taxon>Streptophyta</taxon>
        <taxon>Embryophyta</taxon>
        <taxon>Tracheophyta</taxon>
        <taxon>Spermatophyta</taxon>
        <taxon>Magnoliopsida</taxon>
        <taxon>eudicotyledons</taxon>
        <taxon>Gunneridae</taxon>
        <taxon>Pentapetalae</taxon>
        <taxon>asterids</taxon>
        <taxon>lamiids</taxon>
        <taxon>Solanales</taxon>
        <taxon>Solanaceae</taxon>
        <taxon>Solanoideae</taxon>
        <taxon>Hyoscyameae</taxon>
        <taxon>Anisodus</taxon>
    </lineage>
</organism>
<comment type="caution">
    <text evidence="1">The sequence shown here is derived from an EMBL/GenBank/DDBJ whole genome shotgun (WGS) entry which is preliminary data.</text>
</comment>
<keyword evidence="2" id="KW-1185">Reference proteome</keyword>
<sequence>MSWLRTYDSLVILVALPTEHVGLLGEKDLSFILAQKFYFPSLQLWRPQKSTDIFSSANVVSCSNQQN</sequence>
<gene>
    <name evidence="1" type="ORF">RND71_032167</name>
</gene>
<dbReference type="Proteomes" id="UP001291623">
    <property type="component" value="Unassembled WGS sequence"/>
</dbReference>
<proteinExistence type="predicted"/>
<dbReference type="EMBL" id="JAVYJV010000017">
    <property type="protein sequence ID" value="KAK4349412.1"/>
    <property type="molecule type" value="Genomic_DNA"/>
</dbReference>
<name>A0AAE1REW5_9SOLA</name>
<reference evidence="1" key="1">
    <citation type="submission" date="2023-12" db="EMBL/GenBank/DDBJ databases">
        <title>Genome assembly of Anisodus tanguticus.</title>
        <authorList>
            <person name="Wang Y.-J."/>
        </authorList>
    </citation>
    <scope>NUCLEOTIDE SEQUENCE</scope>
    <source>
        <strain evidence="1">KB-2021</strain>
        <tissue evidence="1">Leaf</tissue>
    </source>
</reference>
<protein>
    <submittedName>
        <fullName evidence="1">Uncharacterized protein</fullName>
    </submittedName>
</protein>
<dbReference type="AlphaFoldDB" id="A0AAE1REW5"/>